<evidence type="ECO:0000313" key="5">
    <source>
        <dbReference type="Proteomes" id="UP000652074"/>
    </source>
</evidence>
<dbReference type="PANTHER" id="PTHR16943">
    <property type="entry name" value="2-METHYLCITRATE DEHYDRATASE-RELATED"/>
    <property type="match status" value="1"/>
</dbReference>
<evidence type="ECO:0000313" key="4">
    <source>
        <dbReference type="EMBL" id="NMF88605.1"/>
    </source>
</evidence>
<dbReference type="Gene3D" id="1.10.4100.10">
    <property type="entry name" value="2-methylcitrate dehydratase PrpD"/>
    <property type="match status" value="1"/>
</dbReference>
<comment type="caution">
    <text evidence="4">The sequence shown here is derived from an EMBL/GenBank/DDBJ whole genome shotgun (WGS) entry which is preliminary data.</text>
</comment>
<evidence type="ECO:0000259" key="2">
    <source>
        <dbReference type="Pfam" id="PF03972"/>
    </source>
</evidence>
<feature type="domain" description="MmgE/PrpD C-terminal" evidence="3">
    <location>
        <begin position="273"/>
        <end position="439"/>
    </location>
</feature>
<organism evidence="4 5">
    <name type="scientific">Aromatoleum petrolei</name>
    <dbReference type="NCBI Taxonomy" id="76116"/>
    <lineage>
        <taxon>Bacteria</taxon>
        <taxon>Pseudomonadati</taxon>
        <taxon>Pseudomonadota</taxon>
        <taxon>Betaproteobacteria</taxon>
        <taxon>Rhodocyclales</taxon>
        <taxon>Rhodocyclaceae</taxon>
        <taxon>Aromatoleum</taxon>
    </lineage>
</organism>
<evidence type="ECO:0008006" key="6">
    <source>
        <dbReference type="Google" id="ProtNLM"/>
    </source>
</evidence>
<dbReference type="Pfam" id="PF19305">
    <property type="entry name" value="MmgE_PrpD_C"/>
    <property type="match status" value="1"/>
</dbReference>
<dbReference type="PANTHER" id="PTHR16943:SF8">
    <property type="entry name" value="2-METHYLCITRATE DEHYDRATASE"/>
    <property type="match status" value="1"/>
</dbReference>
<dbReference type="Proteomes" id="UP000652074">
    <property type="component" value="Unassembled WGS sequence"/>
</dbReference>
<dbReference type="SUPFAM" id="SSF103378">
    <property type="entry name" value="2-methylcitrate dehydratase PrpD"/>
    <property type="match status" value="1"/>
</dbReference>
<comment type="similarity">
    <text evidence="1">Belongs to the PrpD family.</text>
</comment>
<dbReference type="RefSeq" id="WP_169206023.1">
    <property type="nucleotide sequence ID" value="NZ_CP059560.1"/>
</dbReference>
<sequence length="462" mass="49617">MSTAELAKFVLTTRYEHLPVEAIRIAKGSILDTLGVAVAGAVEPPTRILVDYVKEMGGKPAARVWGHAFDTSPPYAALLNGTSARALDLDDVCTGWKGHPSAVLVPALFVMADIVPMSGQDAIAAFLVAHEIGLRAHKAGGDAAFFRGADMSLANGSFASAAIAGRALKLNDAQMRCAFGIASCGSFGLTLSHGTHATSYQEGYGAMNGVQAALLAQCGLTAHETVFETHPHGLAHVRAGETPDVAALVKDLGSYWAVADMQEETGPLCPKLYPACGATHTSIEAVLGLARDHDIDATDVEGIVTETRKYVDELLLHCHRPTTGFEGKFSMEYSLAAALLDRRISLETYTDEMVARPQAQDLLKRVTYVHMPDDAPGNLLKQTVTIALRNGTRLSRTVEFPKGHPKNPMSWDDLVEKFLDCVEPHLGRARADRIVDSVTHLETVKDMRELGDALDVRKGIRS</sequence>
<gene>
    <name evidence="4" type="ORF">GPA26_08915</name>
</gene>
<dbReference type="InterPro" id="IPR045337">
    <property type="entry name" value="MmgE_PrpD_C"/>
</dbReference>
<keyword evidence="5" id="KW-1185">Reference proteome</keyword>
<name>A0ABX1MQG8_9RHOO</name>
<dbReference type="Pfam" id="PF03972">
    <property type="entry name" value="MmgE_PrpD_N"/>
    <property type="match status" value="1"/>
</dbReference>
<feature type="domain" description="MmgE/PrpD N-terminal" evidence="2">
    <location>
        <begin position="5"/>
        <end position="237"/>
    </location>
</feature>
<dbReference type="InterPro" id="IPR042183">
    <property type="entry name" value="MmgE/PrpD_sf_1"/>
</dbReference>
<dbReference type="InterPro" id="IPR005656">
    <property type="entry name" value="MmgE_PrpD"/>
</dbReference>
<evidence type="ECO:0000259" key="3">
    <source>
        <dbReference type="Pfam" id="PF19305"/>
    </source>
</evidence>
<proteinExistence type="inferred from homology"/>
<accession>A0ABX1MQG8</accession>
<dbReference type="EMBL" id="WTVR01000014">
    <property type="protein sequence ID" value="NMF88605.1"/>
    <property type="molecule type" value="Genomic_DNA"/>
</dbReference>
<dbReference type="InterPro" id="IPR045336">
    <property type="entry name" value="MmgE_PrpD_N"/>
</dbReference>
<dbReference type="InterPro" id="IPR042188">
    <property type="entry name" value="MmgE/PrpD_sf_2"/>
</dbReference>
<protein>
    <recommendedName>
        <fullName evidence="6">MmgE/PrpD family protein</fullName>
    </recommendedName>
</protein>
<dbReference type="Gene3D" id="3.30.1330.120">
    <property type="entry name" value="2-methylcitrate dehydratase PrpD"/>
    <property type="match status" value="1"/>
</dbReference>
<reference evidence="4 5" key="1">
    <citation type="submission" date="2019-12" db="EMBL/GenBank/DDBJ databases">
        <title>Comparative genomics gives insights into the taxonomy of the Azoarcus-Aromatoleum group and reveals separate origins of nif in the plant-associated Azoarcus and non-plant-associated Aromatoleum sub-groups.</title>
        <authorList>
            <person name="Lafos M."/>
            <person name="Maluk M."/>
            <person name="Batista M."/>
            <person name="Junghare M."/>
            <person name="Carmona M."/>
            <person name="Faoro H."/>
            <person name="Cruz L.M."/>
            <person name="Battistoni F."/>
            <person name="De Souza E."/>
            <person name="Pedrosa F."/>
            <person name="Chen W.-M."/>
            <person name="Poole P.S."/>
            <person name="Dixon R.A."/>
            <person name="James E.K."/>
        </authorList>
    </citation>
    <scope>NUCLEOTIDE SEQUENCE [LARGE SCALE GENOMIC DNA]</scope>
    <source>
        <strain evidence="4 5">ToN1</strain>
    </source>
</reference>
<evidence type="ECO:0000256" key="1">
    <source>
        <dbReference type="ARBA" id="ARBA00006174"/>
    </source>
</evidence>
<dbReference type="InterPro" id="IPR036148">
    <property type="entry name" value="MmgE/PrpD_sf"/>
</dbReference>